<dbReference type="EMBL" id="JANTQA010000076">
    <property type="protein sequence ID" value="KAJ3423463.1"/>
    <property type="molecule type" value="Genomic_DNA"/>
</dbReference>
<proteinExistence type="predicted"/>
<dbReference type="PANTHER" id="PTHR35368:SF1">
    <property type="entry name" value="HYDROPEROXIDE REDUCTASE"/>
    <property type="match status" value="1"/>
</dbReference>
<accession>A0AAV7Y0S8</accession>
<feature type="region of interest" description="Disordered" evidence="2">
    <location>
        <begin position="1"/>
        <end position="41"/>
    </location>
</feature>
<protein>
    <submittedName>
        <fullName evidence="3">Hydroperoxide reductase</fullName>
    </submittedName>
</protein>
<dbReference type="InterPro" id="IPR036102">
    <property type="entry name" value="OsmC/Ohrsf"/>
</dbReference>
<comment type="caution">
    <text evidence="3">The sequence shown here is derived from an EMBL/GenBank/DDBJ whole genome shotgun (WGS) entry which is preliminary data.</text>
</comment>
<dbReference type="AlphaFoldDB" id="A0AAV7Y0S8"/>
<feature type="coiled-coil region" evidence="1">
    <location>
        <begin position="55"/>
        <end position="154"/>
    </location>
</feature>
<organism evidence="3 4">
    <name type="scientific">Anaeramoeba flamelloides</name>
    <dbReference type="NCBI Taxonomy" id="1746091"/>
    <lineage>
        <taxon>Eukaryota</taxon>
        <taxon>Metamonada</taxon>
        <taxon>Anaeramoebidae</taxon>
        <taxon>Anaeramoeba</taxon>
    </lineage>
</organism>
<gene>
    <name evidence="3" type="ORF">M0812_29992</name>
</gene>
<dbReference type="Pfam" id="PF02566">
    <property type="entry name" value="OsmC"/>
    <property type="match status" value="2"/>
</dbReference>
<dbReference type="InterPro" id="IPR015946">
    <property type="entry name" value="KH_dom-like_a/b"/>
</dbReference>
<dbReference type="InterPro" id="IPR003718">
    <property type="entry name" value="OsmC/Ohr_fam"/>
</dbReference>
<name>A0AAV7Y0S8_9EUKA</name>
<reference evidence="3" key="1">
    <citation type="submission" date="2022-08" db="EMBL/GenBank/DDBJ databases">
        <title>Novel sulphate-reducing endosymbionts in the free-living metamonad Anaeramoeba.</title>
        <authorList>
            <person name="Jerlstrom-Hultqvist J."/>
            <person name="Cepicka I."/>
            <person name="Gallot-Lavallee L."/>
            <person name="Salas-Leiva D."/>
            <person name="Curtis B.A."/>
            <person name="Zahonova K."/>
            <person name="Pipaliya S."/>
            <person name="Dacks J."/>
            <person name="Roger A.J."/>
        </authorList>
    </citation>
    <scope>NUCLEOTIDE SEQUENCE</scope>
    <source>
        <strain evidence="3">Busselton2</strain>
    </source>
</reference>
<evidence type="ECO:0000256" key="2">
    <source>
        <dbReference type="SAM" id="MobiDB-lite"/>
    </source>
</evidence>
<dbReference type="SUPFAM" id="SSF82784">
    <property type="entry name" value="OsmC-like"/>
    <property type="match status" value="2"/>
</dbReference>
<sequence length="553" mass="63585">MSDQNSDAENFFSDLSDDSTSQSQTTSSINQRSSVSTSSSHISKKVGYDMVLDLIKSISETSEEANEEIKNKIQNDCKEISKVLKTIKEEILVKTTKLQNEKNQIKVDSETKLKKYRKKSKKKENEFKEVAHLKEELFRENTRLRKKLKEYISDEQVKEVAKNIQQFWINHINVAKTRQTLEEKKNLVKRESLHLKWFFNKRHQFETVLFHSRDKLTLKADTPKEIGGHGTAPTPIEMIAFSIGSQFCHTFVNICSFRGLKLKELYVESIIQTNMKRILGIEENEPLVTMIKITLACKTDAKKSKVIQACKDAEKICPMIHFIKGTIHCKTDVSEKKPMKFQSRSENNKHILNNIYLKNLKKYHRKIKKQGIKAELTSSVVHGAWDCTSNLKTSQFKAIINYSKRESDIWETDTLPEFGGTFNAPTNFQMFLAGLGSCYMSQIALAATMNNVKLDELCLDCSLDVDYAKFITENVELDENKNNQCFDNLDFKFKILSNCDSKLLKKIEKQGANKCLGIFISRNSVPISVNIHVNEKLDEKYLLDSKKESCDIM</sequence>
<dbReference type="Proteomes" id="UP001146793">
    <property type="component" value="Unassembled WGS sequence"/>
</dbReference>
<feature type="compositionally biased region" description="Low complexity" evidence="2">
    <location>
        <begin position="18"/>
        <end position="41"/>
    </location>
</feature>
<evidence type="ECO:0000313" key="3">
    <source>
        <dbReference type="EMBL" id="KAJ3423463.1"/>
    </source>
</evidence>
<evidence type="ECO:0000256" key="1">
    <source>
        <dbReference type="SAM" id="Coils"/>
    </source>
</evidence>
<dbReference type="PANTHER" id="PTHR35368">
    <property type="entry name" value="HYDROPEROXIDE REDUCTASE"/>
    <property type="match status" value="1"/>
</dbReference>
<keyword evidence="1" id="KW-0175">Coiled coil</keyword>
<evidence type="ECO:0000313" key="4">
    <source>
        <dbReference type="Proteomes" id="UP001146793"/>
    </source>
</evidence>
<dbReference type="InterPro" id="IPR052924">
    <property type="entry name" value="OsmC/Ohr_hydroprdx_reductase"/>
</dbReference>
<dbReference type="Gene3D" id="3.30.300.20">
    <property type="match status" value="2"/>
</dbReference>